<protein>
    <recommendedName>
        <fullName evidence="13">HAUS augmin-like complex subunit 1</fullName>
    </recommendedName>
</protein>
<dbReference type="PANTHER" id="PTHR31570">
    <property type="entry name" value="HAUS AUGMIN-LIKE COMPLEX SUBUNIT 1"/>
    <property type="match status" value="1"/>
</dbReference>
<keyword evidence="3" id="KW-0963">Cytoplasm</keyword>
<dbReference type="EMBL" id="MU404362">
    <property type="protein sequence ID" value="KAI1608667.1"/>
    <property type="molecule type" value="Genomic_DNA"/>
</dbReference>
<keyword evidence="5" id="KW-0493">Microtubule</keyword>
<evidence type="ECO:0000256" key="10">
    <source>
        <dbReference type="SAM" id="Coils"/>
    </source>
</evidence>
<evidence type="ECO:0000256" key="4">
    <source>
        <dbReference type="ARBA" id="ARBA00022618"/>
    </source>
</evidence>
<keyword evidence="6" id="KW-0498">Mitosis</keyword>
<evidence type="ECO:0000256" key="5">
    <source>
        <dbReference type="ARBA" id="ARBA00022701"/>
    </source>
</evidence>
<dbReference type="Proteomes" id="UP001203852">
    <property type="component" value="Unassembled WGS sequence"/>
</dbReference>
<evidence type="ECO:0000256" key="3">
    <source>
        <dbReference type="ARBA" id="ARBA00022490"/>
    </source>
</evidence>
<proteinExistence type="inferred from homology"/>
<comment type="caution">
    <text evidence="11">The sequence shown here is derived from an EMBL/GenBank/DDBJ whole genome shotgun (WGS) entry which is preliminary data.</text>
</comment>
<dbReference type="AlphaFoldDB" id="A0AAN6DNA1"/>
<dbReference type="GO" id="GO:0005819">
    <property type="term" value="C:spindle"/>
    <property type="evidence" value="ECO:0007669"/>
    <property type="project" value="UniProtKB-SubCell"/>
</dbReference>
<reference evidence="11" key="1">
    <citation type="journal article" date="2022" name="bioRxiv">
        <title>Deciphering the potential niche of two novel black yeast fungi from a biological soil crust based on their genomes, phenotypes, and melanin regulation.</title>
        <authorList>
            <consortium name="DOE Joint Genome Institute"/>
            <person name="Carr E.C."/>
            <person name="Barton Q."/>
            <person name="Grambo S."/>
            <person name="Sullivan M."/>
            <person name="Renfro C.M."/>
            <person name="Kuo A."/>
            <person name="Pangilinan J."/>
            <person name="Lipzen A."/>
            <person name="Keymanesh K."/>
            <person name="Savage E."/>
            <person name="Barry K."/>
            <person name="Grigoriev I.V."/>
            <person name="Riekhof W.R."/>
            <person name="Harris S.S."/>
        </authorList>
    </citation>
    <scope>NUCLEOTIDE SEQUENCE</scope>
    <source>
        <strain evidence="11">JF 03-4F</strain>
    </source>
</reference>
<keyword evidence="8" id="KW-0206">Cytoskeleton</keyword>
<dbReference type="PANTHER" id="PTHR31570:SF1">
    <property type="entry name" value="HAUS AUGMIN-LIKE COMPLEX SUBUNIT 1"/>
    <property type="match status" value="1"/>
</dbReference>
<evidence type="ECO:0000313" key="12">
    <source>
        <dbReference type="Proteomes" id="UP001203852"/>
    </source>
</evidence>
<dbReference type="GO" id="GO:0005874">
    <property type="term" value="C:microtubule"/>
    <property type="evidence" value="ECO:0007669"/>
    <property type="project" value="UniProtKB-KW"/>
</dbReference>
<keyword evidence="12" id="KW-1185">Reference proteome</keyword>
<feature type="coiled-coil region" evidence="10">
    <location>
        <begin position="234"/>
        <end position="326"/>
    </location>
</feature>
<evidence type="ECO:0000313" key="11">
    <source>
        <dbReference type="EMBL" id="KAI1608667.1"/>
    </source>
</evidence>
<dbReference type="GO" id="GO:0051225">
    <property type="term" value="P:spindle assembly"/>
    <property type="evidence" value="ECO:0007669"/>
    <property type="project" value="InterPro"/>
</dbReference>
<dbReference type="GO" id="GO:0051301">
    <property type="term" value="P:cell division"/>
    <property type="evidence" value="ECO:0007669"/>
    <property type="project" value="UniProtKB-KW"/>
</dbReference>
<dbReference type="InterPro" id="IPR026243">
    <property type="entry name" value="HAUS1"/>
</dbReference>
<dbReference type="GO" id="GO:0070652">
    <property type="term" value="C:HAUS complex"/>
    <property type="evidence" value="ECO:0007669"/>
    <property type="project" value="InterPro"/>
</dbReference>
<evidence type="ECO:0000256" key="9">
    <source>
        <dbReference type="ARBA" id="ARBA00023306"/>
    </source>
</evidence>
<evidence type="ECO:0000256" key="1">
    <source>
        <dbReference type="ARBA" id="ARBA00004186"/>
    </source>
</evidence>
<comment type="subcellular location">
    <subcellularLocation>
        <location evidence="1">Cytoplasm</location>
        <location evidence="1">Cytoskeleton</location>
        <location evidence="1">Spindle</location>
    </subcellularLocation>
</comment>
<keyword evidence="4" id="KW-0132">Cell division</keyword>
<dbReference type="Pfam" id="PF25762">
    <property type="entry name" value="HAUS1"/>
    <property type="match status" value="1"/>
</dbReference>
<comment type="similarity">
    <text evidence="2">Belongs to the HAUS1 family.</text>
</comment>
<name>A0AAN6DNA1_9EURO</name>
<keyword evidence="7 10" id="KW-0175">Coiled coil</keyword>
<dbReference type="GO" id="GO:0005829">
    <property type="term" value="C:cytosol"/>
    <property type="evidence" value="ECO:0007669"/>
    <property type="project" value="TreeGrafter"/>
</dbReference>
<evidence type="ECO:0000256" key="6">
    <source>
        <dbReference type="ARBA" id="ARBA00022776"/>
    </source>
</evidence>
<accession>A0AAN6DNA1</accession>
<evidence type="ECO:0000256" key="8">
    <source>
        <dbReference type="ARBA" id="ARBA00023212"/>
    </source>
</evidence>
<gene>
    <name evidence="11" type="ORF">EDD36DRAFT_468984</name>
</gene>
<organism evidence="11 12">
    <name type="scientific">Exophiala viscosa</name>
    <dbReference type="NCBI Taxonomy" id="2486360"/>
    <lineage>
        <taxon>Eukaryota</taxon>
        <taxon>Fungi</taxon>
        <taxon>Dikarya</taxon>
        <taxon>Ascomycota</taxon>
        <taxon>Pezizomycotina</taxon>
        <taxon>Eurotiomycetes</taxon>
        <taxon>Chaetothyriomycetidae</taxon>
        <taxon>Chaetothyriales</taxon>
        <taxon>Herpotrichiellaceae</taxon>
        <taxon>Exophiala</taxon>
    </lineage>
</organism>
<sequence length="329" mass="36329">MSLMLPNLSDFGDLSTQASPSKARAEALEVHSWSMVLTWLSALYHPSPIPSFERNAATLKALQSLMTENVAADKLRDLLFQAQLEELKVSQVSSSIPADDRPNSLLRLLNSSLAKPAESALESLASSAILLGCPTSNTDKSMVDNLSTQILKMPHDIFELETQLSSINGLVSDLQTEMNQLQTPVVGHQDDYQPENDESASDLEVLPSTPGFPTYTAINYSQLHAQTLQHQRETKQLLLKRSEYEDRVTALQRQAASRSIAGPTFADLASKQGDIDAKERRVETLEKAIREFNGLPPDVDVSRAEVQRAQTELDTLKRIRDELFQSLGG</sequence>
<evidence type="ECO:0000256" key="2">
    <source>
        <dbReference type="ARBA" id="ARBA00005479"/>
    </source>
</evidence>
<evidence type="ECO:0000256" key="7">
    <source>
        <dbReference type="ARBA" id="ARBA00023054"/>
    </source>
</evidence>
<keyword evidence="9" id="KW-0131">Cell cycle</keyword>
<evidence type="ECO:0008006" key="13">
    <source>
        <dbReference type="Google" id="ProtNLM"/>
    </source>
</evidence>